<dbReference type="InterPro" id="IPR050765">
    <property type="entry name" value="Riboflavin_Biosynth_HTPR"/>
</dbReference>
<dbReference type="EMBL" id="CP012677">
    <property type="protein sequence ID" value="ALE93608.1"/>
    <property type="molecule type" value="Genomic_DNA"/>
</dbReference>
<dbReference type="OrthoDB" id="3427770at2"/>
<dbReference type="Proteomes" id="UP000062833">
    <property type="component" value="Chromosome"/>
</dbReference>
<dbReference type="Pfam" id="PF01872">
    <property type="entry name" value="RibD_C"/>
    <property type="match status" value="1"/>
</dbReference>
<dbReference type="InterPro" id="IPR002734">
    <property type="entry name" value="RibDG_C"/>
</dbReference>
<accession>A0A0M4RR16</accession>
<gene>
    <name evidence="2" type="ORF">AOC05_16915</name>
</gene>
<dbReference type="AlphaFoldDB" id="A0A0M4RR16"/>
<dbReference type="Gene3D" id="3.40.430.10">
    <property type="entry name" value="Dihydrofolate Reductase, subunit A"/>
    <property type="match status" value="1"/>
</dbReference>
<keyword evidence="3" id="KW-1185">Reference proteome</keyword>
<dbReference type="GO" id="GO:0009231">
    <property type="term" value="P:riboflavin biosynthetic process"/>
    <property type="evidence" value="ECO:0007669"/>
    <property type="project" value="InterPro"/>
</dbReference>
<dbReference type="PANTHER" id="PTHR38011:SF11">
    <property type="entry name" value="2,5-DIAMINO-6-RIBOSYLAMINO-4(3H)-PYRIMIDINONE 5'-PHOSPHATE REDUCTASE"/>
    <property type="match status" value="1"/>
</dbReference>
<dbReference type="SUPFAM" id="SSF53597">
    <property type="entry name" value="Dihydrofolate reductase-like"/>
    <property type="match status" value="1"/>
</dbReference>
<sequence>MTSIVYNTATTLNGFLADERNSLAWLFAVDNAGAPDMAAFMARIGVFVEGSTTYEWVLKEENLVAEPHKWQQFYGNRPTFVFTSRQLSIPEGADVRFVSGSIAHTLPAILAAAGEKDVWLVGGGELVGSFLDVGAVDEIVLSVAPAALSQGAPLLPRTIGSERLTLDSAVKCGQFAQLTYSIKK</sequence>
<reference evidence="3" key="1">
    <citation type="submission" date="2015-09" db="EMBL/GenBank/DDBJ databases">
        <title>Complete genome of Arthrobacter alpinus strain R3.8.</title>
        <authorList>
            <person name="See-Too W.S."/>
            <person name="Chan K.G."/>
        </authorList>
    </citation>
    <scope>NUCLEOTIDE SEQUENCE [LARGE SCALE GENOMIC DNA]</scope>
    <source>
        <strain evidence="3">R3.8</strain>
    </source>
</reference>
<dbReference type="KEGG" id="aaq:AOC05_16915"/>
<dbReference type="InterPro" id="IPR024072">
    <property type="entry name" value="DHFR-like_dom_sf"/>
</dbReference>
<dbReference type="RefSeq" id="WP_062008597.1">
    <property type="nucleotide sequence ID" value="NZ_CP012677.1"/>
</dbReference>
<organism evidence="2 3">
    <name type="scientific">Arthrobacter alpinus</name>
    <dbReference type="NCBI Taxonomy" id="656366"/>
    <lineage>
        <taxon>Bacteria</taxon>
        <taxon>Bacillati</taxon>
        <taxon>Actinomycetota</taxon>
        <taxon>Actinomycetes</taxon>
        <taxon>Micrococcales</taxon>
        <taxon>Micrococcaceae</taxon>
        <taxon>Arthrobacter</taxon>
    </lineage>
</organism>
<dbReference type="PATRIC" id="fig|656366.3.peg.3643"/>
<evidence type="ECO:0000313" key="3">
    <source>
        <dbReference type="Proteomes" id="UP000062833"/>
    </source>
</evidence>
<name>A0A0M4RR16_9MICC</name>
<dbReference type="PANTHER" id="PTHR38011">
    <property type="entry name" value="DIHYDROFOLATE REDUCTASE FAMILY PROTEIN (AFU_ORTHOLOGUE AFUA_8G06820)"/>
    <property type="match status" value="1"/>
</dbReference>
<feature type="domain" description="Bacterial bifunctional deaminase-reductase C-terminal" evidence="1">
    <location>
        <begin position="4"/>
        <end position="174"/>
    </location>
</feature>
<evidence type="ECO:0000259" key="1">
    <source>
        <dbReference type="Pfam" id="PF01872"/>
    </source>
</evidence>
<proteinExistence type="predicted"/>
<dbReference type="GO" id="GO:0008703">
    <property type="term" value="F:5-amino-6-(5-phosphoribosylamino)uracil reductase activity"/>
    <property type="evidence" value="ECO:0007669"/>
    <property type="project" value="InterPro"/>
</dbReference>
<evidence type="ECO:0000313" key="2">
    <source>
        <dbReference type="EMBL" id="ALE93608.1"/>
    </source>
</evidence>
<protein>
    <submittedName>
        <fullName evidence="2">Deaminase</fullName>
    </submittedName>
</protein>